<dbReference type="InterPro" id="IPR028002">
    <property type="entry name" value="Myb_DNA-bind_5"/>
</dbReference>
<keyword evidence="8" id="KW-0238">DNA-binding</keyword>
<evidence type="ECO:0000256" key="4">
    <source>
        <dbReference type="ARBA" id="ARBA00023163"/>
    </source>
</evidence>
<feature type="region of interest" description="Disordered" evidence="6">
    <location>
        <begin position="163"/>
        <end position="182"/>
    </location>
</feature>
<evidence type="ECO:0000259" key="7">
    <source>
        <dbReference type="Pfam" id="PF13873"/>
    </source>
</evidence>
<dbReference type="EMBL" id="JASPKY010000734">
    <property type="protein sequence ID" value="KAK9686016.1"/>
    <property type="molecule type" value="Genomic_DNA"/>
</dbReference>
<gene>
    <name evidence="8" type="ORF">QE152_g37517</name>
</gene>
<name>A0AAW1I9J5_POPJA</name>
<reference evidence="8 9" key="1">
    <citation type="journal article" date="2024" name="BMC Genomics">
        <title>De novo assembly and annotation of Popillia japonica's genome with initial clues to its potential as an invasive pest.</title>
        <authorList>
            <person name="Cucini C."/>
            <person name="Boschi S."/>
            <person name="Funari R."/>
            <person name="Cardaioli E."/>
            <person name="Iannotti N."/>
            <person name="Marturano G."/>
            <person name="Paoli F."/>
            <person name="Bruttini M."/>
            <person name="Carapelli A."/>
            <person name="Frati F."/>
            <person name="Nardi F."/>
        </authorList>
    </citation>
    <scope>NUCLEOTIDE SEQUENCE [LARGE SCALE GENOMIC DNA]</scope>
    <source>
        <strain evidence="8">DMR45628</strain>
    </source>
</reference>
<feature type="compositionally biased region" description="Basic and acidic residues" evidence="6">
    <location>
        <begin position="163"/>
        <end position="181"/>
    </location>
</feature>
<dbReference type="Proteomes" id="UP001458880">
    <property type="component" value="Unassembled WGS sequence"/>
</dbReference>
<organism evidence="8 9">
    <name type="scientific">Popillia japonica</name>
    <name type="common">Japanese beetle</name>
    <dbReference type="NCBI Taxonomy" id="7064"/>
    <lineage>
        <taxon>Eukaryota</taxon>
        <taxon>Metazoa</taxon>
        <taxon>Ecdysozoa</taxon>
        <taxon>Arthropoda</taxon>
        <taxon>Hexapoda</taxon>
        <taxon>Insecta</taxon>
        <taxon>Pterygota</taxon>
        <taxon>Neoptera</taxon>
        <taxon>Endopterygota</taxon>
        <taxon>Coleoptera</taxon>
        <taxon>Polyphaga</taxon>
        <taxon>Scarabaeiformia</taxon>
        <taxon>Scarabaeidae</taxon>
        <taxon>Rutelinae</taxon>
        <taxon>Popillia</taxon>
    </lineage>
</organism>
<keyword evidence="4" id="KW-0804">Transcription</keyword>
<comment type="subunit">
    <text evidence="1">Self-associates forming complexes of several hundred monomers.</text>
</comment>
<keyword evidence="9" id="KW-1185">Reference proteome</keyword>
<proteinExistence type="predicted"/>
<keyword evidence="3" id="KW-0805">Transcription regulation</keyword>
<dbReference type="Pfam" id="PF13873">
    <property type="entry name" value="Myb_DNA-bind_5"/>
    <property type="match status" value="1"/>
</dbReference>
<comment type="function">
    <text evidence="5">Involved in transvection phenomena (= synapsis-dependent gene expression), where the synaptic pairing of chromosomes carrying genes with which zeste interacts influences the expression of these genes. Zeste binds to DNA and stimulates transcription from a nearby promoter.</text>
</comment>
<evidence type="ECO:0000256" key="1">
    <source>
        <dbReference type="ARBA" id="ARBA00011764"/>
    </source>
</evidence>
<evidence type="ECO:0000256" key="6">
    <source>
        <dbReference type="SAM" id="MobiDB-lite"/>
    </source>
</evidence>
<evidence type="ECO:0000313" key="8">
    <source>
        <dbReference type="EMBL" id="KAK9686016.1"/>
    </source>
</evidence>
<dbReference type="Gene3D" id="4.10.60.10">
    <property type="entry name" value="Zinc finger, CCHC-type"/>
    <property type="match status" value="1"/>
</dbReference>
<accession>A0AAW1I9J5</accession>
<dbReference type="AlphaFoldDB" id="A0AAW1I9J5"/>
<evidence type="ECO:0000256" key="2">
    <source>
        <dbReference type="ARBA" id="ARBA00016807"/>
    </source>
</evidence>
<sequence length="268" mass="31171">MEFKSPPPLDLSGNITDNWGKWKQKFDIFMKASGKATEKVESVKIAIPLNLLGDEECVGSDRDRMVIGIYDKNIQQGLLRENDLTLEKIKDYCKSIELSKQHSKLLNPQEEIRLVRSKTGQEKINCKKCGYNHIRSRCPAYNKTCAIGQQKNHFAKVCRNKKKNEAQGKEVKKEENNDKTHTVSTVMREVPGKLKKTSTSWLLKKLEQQISRPGFTFKKGQQLWEHISEVLNSMPEGALTDGRHWRKTWHDMKNKTRKQKLFRFRNIQ</sequence>
<protein>
    <recommendedName>
        <fullName evidence="2">Regulatory protein zeste</fullName>
    </recommendedName>
</protein>
<evidence type="ECO:0000313" key="9">
    <source>
        <dbReference type="Proteomes" id="UP001458880"/>
    </source>
</evidence>
<comment type="caution">
    <text evidence="8">The sequence shown here is derived from an EMBL/GenBank/DDBJ whole genome shotgun (WGS) entry which is preliminary data.</text>
</comment>
<evidence type="ECO:0000256" key="5">
    <source>
        <dbReference type="ARBA" id="ARBA00025466"/>
    </source>
</evidence>
<evidence type="ECO:0000256" key="3">
    <source>
        <dbReference type="ARBA" id="ARBA00023015"/>
    </source>
</evidence>
<dbReference type="GO" id="GO:0003677">
    <property type="term" value="F:DNA binding"/>
    <property type="evidence" value="ECO:0007669"/>
    <property type="project" value="UniProtKB-KW"/>
</dbReference>
<feature type="domain" description="Myb/SANT-like DNA-binding" evidence="7">
    <location>
        <begin position="218"/>
        <end position="259"/>
    </location>
</feature>